<evidence type="ECO:0000256" key="4">
    <source>
        <dbReference type="ARBA" id="ARBA00022909"/>
    </source>
</evidence>
<reference evidence="11" key="1">
    <citation type="submission" date="2022-04" db="EMBL/GenBank/DDBJ databases">
        <title>A functionally conserved STORR gene fusion in Papaver species that diverged 16.8 million years ago.</title>
        <authorList>
            <person name="Catania T."/>
        </authorList>
    </citation>
    <scope>NUCLEOTIDE SEQUENCE</scope>
    <source>
        <strain evidence="11">S-188037</strain>
    </source>
</reference>
<evidence type="ECO:0000256" key="9">
    <source>
        <dbReference type="SAM" id="SignalP"/>
    </source>
</evidence>
<comment type="function">
    <text evidence="8">Catalyzes the conversion of 7,8-dihydroneopterin to 6-hydroxymethyl-7,8-dihydropterin.</text>
</comment>
<name>A0AAD4XFL8_9MAGN</name>
<comment type="catalytic activity">
    <reaction evidence="1 8">
        <text>7,8-dihydroneopterin = 6-hydroxymethyl-7,8-dihydropterin + glycolaldehyde</text>
        <dbReference type="Rhea" id="RHEA:10540"/>
        <dbReference type="ChEBI" id="CHEBI:17001"/>
        <dbReference type="ChEBI" id="CHEBI:17071"/>
        <dbReference type="ChEBI" id="CHEBI:44841"/>
        <dbReference type="EC" id="4.1.2.25"/>
    </reaction>
</comment>
<feature type="chain" id="PRO_5042135131" description="7,8-dihydroneopterin aldolase" evidence="9">
    <location>
        <begin position="30"/>
        <end position="274"/>
    </location>
</feature>
<evidence type="ECO:0000256" key="5">
    <source>
        <dbReference type="ARBA" id="ARBA00023239"/>
    </source>
</evidence>
<protein>
    <recommendedName>
        <fullName evidence="8">7,8-dihydroneopterin aldolase</fullName>
        <ecNumber evidence="8">4.1.2.25</ecNumber>
    </recommendedName>
</protein>
<dbReference type="Proteomes" id="UP001202328">
    <property type="component" value="Unassembled WGS sequence"/>
</dbReference>
<keyword evidence="5 8" id="KW-0456">Lyase</keyword>
<dbReference type="GO" id="GO:0004150">
    <property type="term" value="F:dihydroneopterin aldolase activity"/>
    <property type="evidence" value="ECO:0007669"/>
    <property type="project" value="UniProtKB-UniRule"/>
</dbReference>
<dbReference type="GO" id="GO:0005737">
    <property type="term" value="C:cytoplasm"/>
    <property type="evidence" value="ECO:0007669"/>
    <property type="project" value="TreeGrafter"/>
</dbReference>
<dbReference type="InterPro" id="IPR006157">
    <property type="entry name" value="FolB_dom"/>
</dbReference>
<comment type="subunit">
    <text evidence="7">Homooctamer. Forms a hollow cylinder assembled from two ring-shaped tetramers.</text>
</comment>
<comment type="function">
    <text evidence="6">Catalyzes the conversion of 7,8-dihydroneopterin into 6-hydroxymethyl-7,8-dihydropterin, a biosynthetic precursor of the vitamin tetrahydrofolate. Can use L-threo-dihydroneopterin and D-erythro-dihydroneopterin as substrates for the formation of 6-hydroxymethyldihydropterin, but it can also catalyze the epimerization of carbon 2' of dihydroneopterin and dihydromonapterin.</text>
</comment>
<keyword evidence="4 8" id="KW-0289">Folate biosynthesis</keyword>
<accession>A0AAD4XFL8</accession>
<proteinExistence type="inferred from homology"/>
<comment type="caution">
    <text evidence="11">The sequence shown here is derived from an EMBL/GenBank/DDBJ whole genome shotgun (WGS) entry which is preliminary data.</text>
</comment>
<evidence type="ECO:0000313" key="11">
    <source>
        <dbReference type="EMBL" id="KAI3912505.1"/>
    </source>
</evidence>
<dbReference type="Gene3D" id="3.30.1130.10">
    <property type="match status" value="2"/>
</dbReference>
<dbReference type="PANTHER" id="PTHR42844">
    <property type="entry name" value="DIHYDRONEOPTERIN ALDOLASE 1-RELATED"/>
    <property type="match status" value="1"/>
</dbReference>
<dbReference type="InterPro" id="IPR043133">
    <property type="entry name" value="GTP-CH-I_C/QueF"/>
</dbReference>
<dbReference type="SMART" id="SM00905">
    <property type="entry name" value="FolB"/>
    <property type="match status" value="2"/>
</dbReference>
<dbReference type="PANTHER" id="PTHR42844:SF1">
    <property type="entry name" value="DIHYDRONEOPTERIN ALDOLASE 1-RELATED"/>
    <property type="match status" value="1"/>
</dbReference>
<dbReference type="NCBIfam" id="TIGR00525">
    <property type="entry name" value="folB"/>
    <property type="match status" value="2"/>
</dbReference>
<evidence type="ECO:0000256" key="6">
    <source>
        <dbReference type="ARBA" id="ARBA00055579"/>
    </source>
</evidence>
<evidence type="ECO:0000256" key="2">
    <source>
        <dbReference type="ARBA" id="ARBA00005013"/>
    </source>
</evidence>
<dbReference type="NCBIfam" id="TIGR00526">
    <property type="entry name" value="folB_dom"/>
    <property type="match status" value="2"/>
</dbReference>
<dbReference type="InterPro" id="IPR006156">
    <property type="entry name" value="Dihydroneopterin_aldolase"/>
</dbReference>
<feature type="signal peptide" evidence="9">
    <location>
        <begin position="1"/>
        <end position="29"/>
    </location>
</feature>
<dbReference type="EMBL" id="JAJJMB010009728">
    <property type="protein sequence ID" value="KAI3912505.1"/>
    <property type="molecule type" value="Genomic_DNA"/>
</dbReference>
<feature type="domain" description="Dihydroneopterin aldolase/epimerase" evidence="10">
    <location>
        <begin position="155"/>
        <end position="268"/>
    </location>
</feature>
<evidence type="ECO:0000259" key="10">
    <source>
        <dbReference type="SMART" id="SM00905"/>
    </source>
</evidence>
<dbReference type="Pfam" id="PF02152">
    <property type="entry name" value="FolB"/>
    <property type="match status" value="2"/>
</dbReference>
<evidence type="ECO:0000313" key="12">
    <source>
        <dbReference type="Proteomes" id="UP001202328"/>
    </source>
</evidence>
<evidence type="ECO:0000256" key="7">
    <source>
        <dbReference type="ARBA" id="ARBA00063311"/>
    </source>
</evidence>
<evidence type="ECO:0000256" key="3">
    <source>
        <dbReference type="ARBA" id="ARBA00005708"/>
    </source>
</evidence>
<evidence type="ECO:0000256" key="1">
    <source>
        <dbReference type="ARBA" id="ARBA00001353"/>
    </source>
</evidence>
<dbReference type="AlphaFoldDB" id="A0AAD4XFL8"/>
<sequence length="274" mass="30765">MKRMIKLMVFSLIIFVPLIFGILQQKMEADCIISKGDKLILRGLMFHGYHGVLPEEKTLGQKFVIDMDAWFDLREPGKSDNINDSVSYVDLYNIAKDVVEGPGYNLLETVAHLIATETLERFSRISTVRVKLGKPHVSIQGPMEADGMILKGDKLILRGLMFQGYHGVLPEEKTLGQKFVIDIDAWVDLREAGKSDNINDSVSYVDIYNIAKDVLEGPGYNLLESVTHLIATKTLQRFSQISAVRVKLGKPHVSIQGPLDYLGVEIFRFRGVDV</sequence>
<dbReference type="GO" id="GO:0046656">
    <property type="term" value="P:folic acid biosynthetic process"/>
    <property type="evidence" value="ECO:0007669"/>
    <property type="project" value="UniProtKB-UniRule"/>
</dbReference>
<evidence type="ECO:0000256" key="8">
    <source>
        <dbReference type="RuleBase" id="RU362079"/>
    </source>
</evidence>
<organism evidence="11 12">
    <name type="scientific">Papaver atlanticum</name>
    <dbReference type="NCBI Taxonomy" id="357466"/>
    <lineage>
        <taxon>Eukaryota</taxon>
        <taxon>Viridiplantae</taxon>
        <taxon>Streptophyta</taxon>
        <taxon>Embryophyta</taxon>
        <taxon>Tracheophyta</taxon>
        <taxon>Spermatophyta</taxon>
        <taxon>Magnoliopsida</taxon>
        <taxon>Ranunculales</taxon>
        <taxon>Papaveraceae</taxon>
        <taxon>Papaveroideae</taxon>
        <taxon>Papaver</taxon>
    </lineage>
</organism>
<keyword evidence="12" id="KW-1185">Reference proteome</keyword>
<dbReference type="SUPFAM" id="SSF55620">
    <property type="entry name" value="Tetrahydrobiopterin biosynthesis enzymes-like"/>
    <property type="match status" value="2"/>
</dbReference>
<dbReference type="FunFam" id="3.30.1130.10:FF:000003">
    <property type="entry name" value="7,8-dihydroneopterin aldolase"/>
    <property type="match status" value="2"/>
</dbReference>
<comment type="similarity">
    <text evidence="3 8">Belongs to the DHNA family.</text>
</comment>
<dbReference type="CDD" id="cd00534">
    <property type="entry name" value="DHNA_DHNTPE"/>
    <property type="match status" value="2"/>
</dbReference>
<gene>
    <name evidence="11" type="ORF">MKW98_020967</name>
</gene>
<keyword evidence="9" id="KW-0732">Signal</keyword>
<dbReference type="EC" id="4.1.2.25" evidence="8"/>
<dbReference type="GO" id="GO:0046654">
    <property type="term" value="P:tetrahydrofolate biosynthetic process"/>
    <property type="evidence" value="ECO:0007669"/>
    <property type="project" value="UniProtKB-UniRule"/>
</dbReference>
<feature type="domain" description="Dihydroneopterin aldolase/epimerase" evidence="10">
    <location>
        <begin position="39"/>
        <end position="152"/>
    </location>
</feature>
<comment type="pathway">
    <text evidence="2 8">Cofactor biosynthesis; tetrahydrofolate biosynthesis; 2-amino-4-hydroxy-6-hydroxymethyl-7,8-dihydropteridine diphosphate from 7,8-dihydroneopterin triphosphate: step 3/4.</text>
</comment>